<dbReference type="Gene3D" id="1.10.10.10">
    <property type="entry name" value="Winged helix-like DNA-binding domain superfamily/Winged helix DNA-binding domain"/>
    <property type="match status" value="1"/>
</dbReference>
<sequence length="222" mass="24610">MAEAEFARPIVTVDIVLLTLHEGKLCVALLQRPAEPFAGVPALIGGYVHTDEDADAEAAVRRILNSKAGLEGIFFEQLRTFASARRDPRDWSVSIAYFALVPRGALEGSASLLELRPVEAAGKLPFDHNEIVDAALARLRGKGAYSTIPARLLPVVFTMSELQAIYETVMGERLDPSAFRRKINDLDLLEVVEGEKRQTDRARRPTTLYRLKTPVAVFDRRI</sequence>
<proteinExistence type="predicted"/>
<dbReference type="PANTHER" id="PTHR43736">
    <property type="entry name" value="ADP-RIBOSE PYROPHOSPHATASE"/>
    <property type="match status" value="1"/>
</dbReference>
<dbReference type="InterPro" id="IPR036390">
    <property type="entry name" value="WH_DNA-bd_sf"/>
</dbReference>
<gene>
    <name evidence="2" type="ORF">IE4771_CH04251</name>
</gene>
<dbReference type="Proteomes" id="UP000027180">
    <property type="component" value="Chromosome"/>
</dbReference>
<accession>A0A060I6B1</accession>
<dbReference type="InterPro" id="IPR015797">
    <property type="entry name" value="NUDIX_hydrolase-like_dom_sf"/>
</dbReference>
<evidence type="ECO:0000313" key="2">
    <source>
        <dbReference type="EMBL" id="AIC29299.1"/>
    </source>
</evidence>
<dbReference type="GO" id="GO:0016787">
    <property type="term" value="F:hydrolase activity"/>
    <property type="evidence" value="ECO:0007669"/>
    <property type="project" value="UniProtKB-KW"/>
</dbReference>
<dbReference type="PANTHER" id="PTHR43736:SF4">
    <property type="entry name" value="SLR1690 PROTEIN"/>
    <property type="match status" value="1"/>
</dbReference>
<dbReference type="RefSeq" id="WP_010061317.1">
    <property type="nucleotide sequence ID" value="NZ_CP006986.1"/>
</dbReference>
<dbReference type="EMBL" id="CP006986">
    <property type="protein sequence ID" value="AIC29299.1"/>
    <property type="molecule type" value="Genomic_DNA"/>
</dbReference>
<dbReference type="InterPro" id="IPR036388">
    <property type="entry name" value="WH-like_DNA-bd_sf"/>
</dbReference>
<dbReference type="Gene3D" id="3.90.79.10">
    <property type="entry name" value="Nucleoside Triphosphate Pyrophosphohydrolase"/>
    <property type="match status" value="1"/>
</dbReference>
<evidence type="ECO:0000259" key="1">
    <source>
        <dbReference type="Pfam" id="PF21906"/>
    </source>
</evidence>
<dbReference type="InterPro" id="IPR054105">
    <property type="entry name" value="WHD_NrtR"/>
</dbReference>
<name>A0A060I6B1_RHIET</name>
<reference evidence="2 3" key="1">
    <citation type="submission" date="2013-12" db="EMBL/GenBank/DDBJ databases">
        <title>Complete genome sequence of Rhizobium etli bv. mimosae IE4771.</title>
        <authorList>
            <person name="Bustos P."/>
            <person name="Santamaria R.I."/>
            <person name="Lozano L."/>
            <person name="Ormeno-Orrillo E."/>
            <person name="Rogel M.A."/>
            <person name="Romero D."/>
            <person name="Cevallos M.A."/>
            <person name="Martinez-Romero E."/>
            <person name="Gonzalez V."/>
        </authorList>
    </citation>
    <scope>NUCLEOTIDE SEQUENCE [LARGE SCALE GENOMIC DNA]</scope>
    <source>
        <strain evidence="2 3">IE4771</strain>
    </source>
</reference>
<evidence type="ECO:0000313" key="3">
    <source>
        <dbReference type="Proteomes" id="UP000027180"/>
    </source>
</evidence>
<keyword evidence="2" id="KW-0378">Hydrolase</keyword>
<dbReference type="SUPFAM" id="SSF55811">
    <property type="entry name" value="Nudix"/>
    <property type="match status" value="1"/>
</dbReference>
<dbReference type="KEGG" id="rei:IE4771_CH04251"/>
<dbReference type="SUPFAM" id="SSF46785">
    <property type="entry name" value="Winged helix' DNA-binding domain"/>
    <property type="match status" value="1"/>
</dbReference>
<dbReference type="OrthoDB" id="9761969at2"/>
<organism evidence="2 3">
    <name type="scientific">Rhizobium etli bv. mimosae str. IE4771</name>
    <dbReference type="NCBI Taxonomy" id="1432050"/>
    <lineage>
        <taxon>Bacteria</taxon>
        <taxon>Pseudomonadati</taxon>
        <taxon>Pseudomonadota</taxon>
        <taxon>Alphaproteobacteria</taxon>
        <taxon>Hyphomicrobiales</taxon>
        <taxon>Rhizobiaceae</taxon>
        <taxon>Rhizobium/Agrobacterium group</taxon>
        <taxon>Rhizobium</taxon>
    </lineage>
</organism>
<dbReference type="AlphaFoldDB" id="A0A060I6B1"/>
<feature type="domain" description="NrtR DNA-binding winged helix" evidence="1">
    <location>
        <begin position="150"/>
        <end position="211"/>
    </location>
</feature>
<dbReference type="CDD" id="cd18873">
    <property type="entry name" value="NUDIX_NadM_like"/>
    <property type="match status" value="1"/>
</dbReference>
<dbReference type="HOGENOM" id="CLU_037162_3_3_5"/>
<protein>
    <submittedName>
        <fullName evidence="2">NUDIX hydrolase domain-containing protein</fullName>
    </submittedName>
</protein>
<dbReference type="Pfam" id="PF21906">
    <property type="entry name" value="WHD_NrtR"/>
    <property type="match status" value="1"/>
</dbReference>